<dbReference type="PROSITE" id="PS51186">
    <property type="entry name" value="GNAT"/>
    <property type="match status" value="1"/>
</dbReference>
<accession>A0ABP7WQ22</accession>
<dbReference type="InterPro" id="IPR000182">
    <property type="entry name" value="GNAT_dom"/>
</dbReference>
<dbReference type="Pfam" id="PF00583">
    <property type="entry name" value="Acetyltransf_1"/>
    <property type="match status" value="1"/>
</dbReference>
<dbReference type="Proteomes" id="UP001500841">
    <property type="component" value="Unassembled WGS sequence"/>
</dbReference>
<proteinExistence type="predicted"/>
<dbReference type="InterPro" id="IPR016181">
    <property type="entry name" value="Acyl_CoA_acyltransferase"/>
</dbReference>
<keyword evidence="3" id="KW-1185">Reference proteome</keyword>
<dbReference type="EMBL" id="BAABCV010000004">
    <property type="protein sequence ID" value="GAA4093674.1"/>
    <property type="molecule type" value="Genomic_DNA"/>
</dbReference>
<name>A0ABP7WQ22_9SPHI</name>
<protein>
    <submittedName>
        <fullName evidence="2">GNAT family N-acetyltransferase</fullName>
    </submittedName>
</protein>
<organism evidence="2 3">
    <name type="scientific">Mucilaginibacter panaciglaebae</name>
    <dbReference type="NCBI Taxonomy" id="502331"/>
    <lineage>
        <taxon>Bacteria</taxon>
        <taxon>Pseudomonadati</taxon>
        <taxon>Bacteroidota</taxon>
        <taxon>Sphingobacteriia</taxon>
        <taxon>Sphingobacteriales</taxon>
        <taxon>Sphingobacteriaceae</taxon>
        <taxon>Mucilaginibacter</taxon>
    </lineage>
</organism>
<evidence type="ECO:0000313" key="3">
    <source>
        <dbReference type="Proteomes" id="UP001500841"/>
    </source>
</evidence>
<evidence type="ECO:0000259" key="1">
    <source>
        <dbReference type="PROSITE" id="PS51186"/>
    </source>
</evidence>
<dbReference type="Gene3D" id="3.40.630.30">
    <property type="match status" value="1"/>
</dbReference>
<sequence>MIKFISVEELLPLRNTVLRDGKLTPNECRFPTDKLDGNFHLGYFIKGELASIASFHPQSYGQYKGNGYQIRGMATSEKYRGEGIGTRLLNFGLVYLREQRANYAWCNARKKALKFYQDIGFDIVSPEFDIPGIGPHYAMYAKIQ</sequence>
<evidence type="ECO:0000313" key="2">
    <source>
        <dbReference type="EMBL" id="GAA4093674.1"/>
    </source>
</evidence>
<dbReference type="SUPFAM" id="SSF55729">
    <property type="entry name" value="Acyl-CoA N-acyltransferases (Nat)"/>
    <property type="match status" value="1"/>
</dbReference>
<feature type="domain" description="N-acetyltransferase" evidence="1">
    <location>
        <begin position="1"/>
        <end position="144"/>
    </location>
</feature>
<dbReference type="RefSeq" id="WP_345102488.1">
    <property type="nucleotide sequence ID" value="NZ_BAABCV010000004.1"/>
</dbReference>
<comment type="caution">
    <text evidence="2">The sequence shown here is derived from an EMBL/GenBank/DDBJ whole genome shotgun (WGS) entry which is preliminary data.</text>
</comment>
<gene>
    <name evidence="2" type="ORF">GCM10022392_15280</name>
</gene>
<dbReference type="CDD" id="cd04301">
    <property type="entry name" value="NAT_SF"/>
    <property type="match status" value="1"/>
</dbReference>
<reference evidence="3" key="1">
    <citation type="journal article" date="2019" name="Int. J. Syst. Evol. Microbiol.">
        <title>The Global Catalogue of Microorganisms (GCM) 10K type strain sequencing project: providing services to taxonomists for standard genome sequencing and annotation.</title>
        <authorList>
            <consortium name="The Broad Institute Genomics Platform"/>
            <consortium name="The Broad Institute Genome Sequencing Center for Infectious Disease"/>
            <person name="Wu L."/>
            <person name="Ma J."/>
        </authorList>
    </citation>
    <scope>NUCLEOTIDE SEQUENCE [LARGE SCALE GENOMIC DNA]</scope>
    <source>
        <strain evidence="3">JCM 17085</strain>
    </source>
</reference>